<organism evidence="1">
    <name type="scientific">Anguilla anguilla</name>
    <name type="common">European freshwater eel</name>
    <name type="synonym">Muraena anguilla</name>
    <dbReference type="NCBI Taxonomy" id="7936"/>
    <lineage>
        <taxon>Eukaryota</taxon>
        <taxon>Metazoa</taxon>
        <taxon>Chordata</taxon>
        <taxon>Craniata</taxon>
        <taxon>Vertebrata</taxon>
        <taxon>Euteleostomi</taxon>
        <taxon>Actinopterygii</taxon>
        <taxon>Neopterygii</taxon>
        <taxon>Teleostei</taxon>
        <taxon>Anguilliformes</taxon>
        <taxon>Anguillidae</taxon>
        <taxon>Anguilla</taxon>
    </lineage>
</organism>
<dbReference type="AlphaFoldDB" id="A0A0E9XVY3"/>
<name>A0A0E9XVY3_ANGAN</name>
<sequence length="42" mass="4755">MLTCNTKPLLLTSVISNQSVETIFKHYSSKRIKIQLALVSTF</sequence>
<reference evidence="1" key="1">
    <citation type="submission" date="2014-11" db="EMBL/GenBank/DDBJ databases">
        <authorList>
            <person name="Amaro Gonzalez C."/>
        </authorList>
    </citation>
    <scope>NUCLEOTIDE SEQUENCE</scope>
</reference>
<evidence type="ECO:0000313" key="1">
    <source>
        <dbReference type="EMBL" id="JAI05849.1"/>
    </source>
</evidence>
<accession>A0A0E9XVY3</accession>
<protein>
    <submittedName>
        <fullName evidence="1">Uncharacterized protein</fullName>
    </submittedName>
</protein>
<reference evidence="1" key="2">
    <citation type="journal article" date="2015" name="Fish Shellfish Immunol.">
        <title>Early steps in the European eel (Anguilla anguilla)-Vibrio vulnificus interaction in the gills: Role of the RtxA13 toxin.</title>
        <authorList>
            <person name="Callol A."/>
            <person name="Pajuelo D."/>
            <person name="Ebbesson L."/>
            <person name="Teles M."/>
            <person name="MacKenzie S."/>
            <person name="Amaro C."/>
        </authorList>
    </citation>
    <scope>NUCLEOTIDE SEQUENCE</scope>
</reference>
<dbReference type="EMBL" id="GBXM01002729">
    <property type="protein sequence ID" value="JAI05849.1"/>
    <property type="molecule type" value="Transcribed_RNA"/>
</dbReference>
<proteinExistence type="predicted"/>